<dbReference type="PROSITE" id="PS00061">
    <property type="entry name" value="ADH_SHORT"/>
    <property type="match status" value="1"/>
</dbReference>
<proteinExistence type="inferred from homology"/>
<dbReference type="PRINTS" id="PR00080">
    <property type="entry name" value="SDRFAMILY"/>
</dbReference>
<evidence type="ECO:0000256" key="5">
    <source>
        <dbReference type="RuleBase" id="RU000363"/>
    </source>
</evidence>
<accession>A0ABP1QBR8</accession>
<comment type="caution">
    <text evidence="6">The sequence shown here is derived from an EMBL/GenBank/DDBJ whole genome shotgun (WGS) entry which is preliminary data.</text>
</comment>
<evidence type="ECO:0000256" key="3">
    <source>
        <dbReference type="ARBA" id="ARBA00022857"/>
    </source>
</evidence>
<protein>
    <recommendedName>
        <fullName evidence="8">L-xylulose reductase</fullName>
    </recommendedName>
</protein>
<name>A0ABP1QBR8_9HEXA</name>
<dbReference type="InterPro" id="IPR002347">
    <property type="entry name" value="SDR_fam"/>
</dbReference>
<organism evidence="6 7">
    <name type="scientific">Orchesella dallaii</name>
    <dbReference type="NCBI Taxonomy" id="48710"/>
    <lineage>
        <taxon>Eukaryota</taxon>
        <taxon>Metazoa</taxon>
        <taxon>Ecdysozoa</taxon>
        <taxon>Arthropoda</taxon>
        <taxon>Hexapoda</taxon>
        <taxon>Collembola</taxon>
        <taxon>Entomobryomorpha</taxon>
        <taxon>Entomobryoidea</taxon>
        <taxon>Orchesellidae</taxon>
        <taxon>Orchesellinae</taxon>
        <taxon>Orchesella</taxon>
    </lineage>
</organism>
<evidence type="ECO:0000313" key="6">
    <source>
        <dbReference type="EMBL" id="CAL8095739.1"/>
    </source>
</evidence>
<dbReference type="SUPFAM" id="SSF51735">
    <property type="entry name" value="NAD(P)-binding Rossmann-fold domains"/>
    <property type="match status" value="1"/>
</dbReference>
<dbReference type="Proteomes" id="UP001642540">
    <property type="component" value="Unassembled WGS sequence"/>
</dbReference>
<evidence type="ECO:0000256" key="2">
    <source>
        <dbReference type="ARBA" id="ARBA00011881"/>
    </source>
</evidence>
<dbReference type="PANTHER" id="PTHR44252:SF3">
    <property type="entry name" value="D-ERYTHRULOSE REDUCTASE-RELATED"/>
    <property type="match status" value="1"/>
</dbReference>
<dbReference type="Gene3D" id="3.40.50.720">
    <property type="entry name" value="NAD(P)-binding Rossmann-like Domain"/>
    <property type="match status" value="1"/>
</dbReference>
<keyword evidence="7" id="KW-1185">Reference proteome</keyword>
<evidence type="ECO:0000313" key="7">
    <source>
        <dbReference type="Proteomes" id="UP001642540"/>
    </source>
</evidence>
<dbReference type="InterPro" id="IPR036291">
    <property type="entry name" value="NAD(P)-bd_dom_sf"/>
</dbReference>
<sequence>MDSYVEFFSGRRVLITGAGKGLGYALVKKFYENNALVFALDKKQAYLDALKVEFPNVTTICVDLRDWDETRRLVKSIAPIDHLVNNAAISGTSFFEDISPEQIDGLFSVNFKAVVNVSQAVVKGLIQHERAQGGTIVNISSVFDTTPSKGISIYSCTKAAILMLTKSLALELGDHGIRVNSISPAPTAMLKEMFVSPNPKIVHETQKVLDRQVIKRPVQPAEAADLVLFLSSPNSAMITGSSVPIDGGIFSR</sequence>
<evidence type="ECO:0008006" key="8">
    <source>
        <dbReference type="Google" id="ProtNLM"/>
    </source>
</evidence>
<dbReference type="EMBL" id="CAXLJM020000027">
    <property type="protein sequence ID" value="CAL8095739.1"/>
    <property type="molecule type" value="Genomic_DNA"/>
</dbReference>
<dbReference type="Pfam" id="PF00106">
    <property type="entry name" value="adh_short"/>
    <property type="match status" value="1"/>
</dbReference>
<dbReference type="InterPro" id="IPR051737">
    <property type="entry name" value="L-xylulose/Carbonyl_redctase"/>
</dbReference>
<dbReference type="PANTHER" id="PTHR44252">
    <property type="entry name" value="D-ERYTHRULOSE REDUCTASE"/>
    <property type="match status" value="1"/>
</dbReference>
<evidence type="ECO:0000256" key="1">
    <source>
        <dbReference type="ARBA" id="ARBA00006484"/>
    </source>
</evidence>
<reference evidence="6 7" key="1">
    <citation type="submission" date="2024-08" db="EMBL/GenBank/DDBJ databases">
        <authorList>
            <person name="Cucini C."/>
            <person name="Frati F."/>
        </authorList>
    </citation>
    <scope>NUCLEOTIDE SEQUENCE [LARGE SCALE GENOMIC DNA]</scope>
</reference>
<evidence type="ECO:0000256" key="4">
    <source>
        <dbReference type="ARBA" id="ARBA00023002"/>
    </source>
</evidence>
<dbReference type="InterPro" id="IPR020904">
    <property type="entry name" value="Sc_DH/Rdtase_CS"/>
</dbReference>
<comment type="subunit">
    <text evidence="2">Homotetramer.</text>
</comment>
<dbReference type="PRINTS" id="PR00081">
    <property type="entry name" value="GDHRDH"/>
</dbReference>
<keyword evidence="4" id="KW-0560">Oxidoreductase</keyword>
<gene>
    <name evidence="6" type="ORF">ODALV1_LOCUS9164</name>
</gene>
<comment type="similarity">
    <text evidence="1 5">Belongs to the short-chain dehydrogenases/reductases (SDR) family.</text>
</comment>
<keyword evidence="3" id="KW-0521">NADP</keyword>